<evidence type="ECO:0000313" key="6">
    <source>
        <dbReference type="EMBL" id="XDK38970.1"/>
    </source>
</evidence>
<dbReference type="PANTHER" id="PTHR30537">
    <property type="entry name" value="HTH-TYPE TRANSCRIPTIONAL REGULATOR"/>
    <property type="match status" value="1"/>
</dbReference>
<dbReference type="GO" id="GO:0003700">
    <property type="term" value="F:DNA-binding transcription factor activity"/>
    <property type="evidence" value="ECO:0007669"/>
    <property type="project" value="InterPro"/>
</dbReference>
<dbReference type="PRINTS" id="PR00039">
    <property type="entry name" value="HTHLYSR"/>
</dbReference>
<feature type="domain" description="HTH lysR-type" evidence="5">
    <location>
        <begin position="8"/>
        <end position="65"/>
    </location>
</feature>
<dbReference type="Pfam" id="PF03466">
    <property type="entry name" value="LysR_substrate"/>
    <property type="match status" value="1"/>
</dbReference>
<dbReference type="PANTHER" id="PTHR30537:SF74">
    <property type="entry name" value="HTH-TYPE TRANSCRIPTIONAL REGULATOR TRPI"/>
    <property type="match status" value="1"/>
</dbReference>
<dbReference type="InterPro" id="IPR005119">
    <property type="entry name" value="LysR_subst-bd"/>
</dbReference>
<organism evidence="6">
    <name type="scientific">Pseudomonas sp. Hg7Tf</name>
    <dbReference type="NCBI Taxonomy" id="3236988"/>
    <lineage>
        <taxon>Bacteria</taxon>
        <taxon>Pseudomonadati</taxon>
        <taxon>Pseudomonadota</taxon>
        <taxon>Gammaproteobacteria</taxon>
        <taxon>Pseudomonadales</taxon>
        <taxon>Pseudomonadaceae</taxon>
        <taxon>Pseudomonas</taxon>
    </lineage>
</organism>
<dbReference type="InterPro" id="IPR036388">
    <property type="entry name" value="WH-like_DNA-bd_sf"/>
</dbReference>
<dbReference type="InterPro" id="IPR000847">
    <property type="entry name" value="LysR_HTH_N"/>
</dbReference>
<dbReference type="SUPFAM" id="SSF46785">
    <property type="entry name" value="Winged helix' DNA-binding domain"/>
    <property type="match status" value="1"/>
</dbReference>
<dbReference type="PROSITE" id="PS50931">
    <property type="entry name" value="HTH_LYSR"/>
    <property type="match status" value="1"/>
</dbReference>
<name>A0AB39I878_9PSED</name>
<dbReference type="InterPro" id="IPR058163">
    <property type="entry name" value="LysR-type_TF_proteobact-type"/>
</dbReference>
<dbReference type="SUPFAM" id="SSF53850">
    <property type="entry name" value="Periplasmic binding protein-like II"/>
    <property type="match status" value="1"/>
</dbReference>
<dbReference type="Gene3D" id="1.10.10.10">
    <property type="entry name" value="Winged helix-like DNA-binding domain superfamily/Winged helix DNA-binding domain"/>
    <property type="match status" value="1"/>
</dbReference>
<evidence type="ECO:0000259" key="5">
    <source>
        <dbReference type="PROSITE" id="PS50931"/>
    </source>
</evidence>
<dbReference type="InterPro" id="IPR036390">
    <property type="entry name" value="WH_DNA-bd_sf"/>
</dbReference>
<evidence type="ECO:0000256" key="2">
    <source>
        <dbReference type="ARBA" id="ARBA00023015"/>
    </source>
</evidence>
<evidence type="ECO:0000256" key="4">
    <source>
        <dbReference type="ARBA" id="ARBA00023163"/>
    </source>
</evidence>
<comment type="similarity">
    <text evidence="1">Belongs to the LysR transcriptional regulatory family.</text>
</comment>
<reference evidence="6" key="1">
    <citation type="submission" date="2024-07" db="EMBL/GenBank/DDBJ databases">
        <title>Identification and characteristics of a novel species of coltsfoot's symbiotic bacteria.</title>
        <authorList>
            <person name="Juszczyk A."/>
            <person name="Jasielczuk I."/>
            <person name="Gurgul A."/>
            <person name="Rogala M."/>
            <person name="Kowalczyk A."/>
            <person name="Szmatola T."/>
            <person name="Kosecka-Strojek M."/>
            <person name="Arent Z."/>
            <person name="Latowski D."/>
        </authorList>
    </citation>
    <scope>NUCLEOTIDE SEQUENCE</scope>
    <source>
        <strain evidence="6">Hg7Tf</strain>
    </source>
</reference>
<proteinExistence type="inferred from homology"/>
<dbReference type="FunFam" id="1.10.10.10:FF:000001">
    <property type="entry name" value="LysR family transcriptional regulator"/>
    <property type="match status" value="1"/>
</dbReference>
<keyword evidence="3" id="KW-0238">DNA-binding</keyword>
<evidence type="ECO:0000256" key="1">
    <source>
        <dbReference type="ARBA" id="ARBA00009437"/>
    </source>
</evidence>
<keyword evidence="4" id="KW-0804">Transcription</keyword>
<dbReference type="Gene3D" id="3.40.190.10">
    <property type="entry name" value="Periplasmic binding protein-like II"/>
    <property type="match status" value="2"/>
</dbReference>
<dbReference type="GO" id="GO:0043565">
    <property type="term" value="F:sequence-specific DNA binding"/>
    <property type="evidence" value="ECO:0007669"/>
    <property type="project" value="TreeGrafter"/>
</dbReference>
<dbReference type="RefSeq" id="WP_280043683.1">
    <property type="nucleotide sequence ID" value="NZ_CP162607.1"/>
</dbReference>
<accession>A0AB39I878</accession>
<dbReference type="Pfam" id="PF00126">
    <property type="entry name" value="HTH_1"/>
    <property type="match status" value="1"/>
</dbReference>
<protein>
    <submittedName>
        <fullName evidence="6">LysR substrate-binding domain-containing protein</fullName>
    </submittedName>
</protein>
<dbReference type="AlphaFoldDB" id="A0AB39I878"/>
<dbReference type="EMBL" id="CP162607">
    <property type="protein sequence ID" value="XDK38970.1"/>
    <property type="molecule type" value="Genomic_DNA"/>
</dbReference>
<gene>
    <name evidence="6" type="ORF">AB4Y39_09955</name>
</gene>
<keyword evidence="2" id="KW-0805">Transcription regulation</keyword>
<dbReference type="GO" id="GO:0006351">
    <property type="term" value="P:DNA-templated transcription"/>
    <property type="evidence" value="ECO:0007669"/>
    <property type="project" value="TreeGrafter"/>
</dbReference>
<dbReference type="CDD" id="cd08432">
    <property type="entry name" value="PBP2_GcdR_TrpI_HvrB_AmpR_like"/>
    <property type="match status" value="1"/>
</dbReference>
<sequence>MDKLFRAPSMHALQALVEVADTGNFTEAATRLCLTQSAVSRKIQQLESHYGVALLLRSSRNVALTAEGKEVLASARRLLTELQSLQARLVPQDRPLRIRIHVSLAVRWLLPRLTDFYHQHPDLTLSIETVATAQVDPSHDCDACIVYLPTAPADPAQHTLFEETLVPVCAPGLVDGKPAPASLDALAHYPLIHGSTEHLEWACWLKANGQALSGHRKHVTFNLDELALDAASRGLGIAMTDLALAQEQIDRGDLIIPFGPALKTGGVYALWMQPASTRHPARQAVLDWFSGQSSVHMPL</sequence>
<evidence type="ECO:0000256" key="3">
    <source>
        <dbReference type="ARBA" id="ARBA00023125"/>
    </source>
</evidence>